<dbReference type="InParanoid" id="A0A096PBT4"/>
<dbReference type="InterPro" id="IPR011990">
    <property type="entry name" value="TPR-like_helical_dom_sf"/>
</dbReference>
<organism evidence="1 3">
    <name type="scientific">Ostreococcus tauri</name>
    <name type="common">Marine green alga</name>
    <dbReference type="NCBI Taxonomy" id="70448"/>
    <lineage>
        <taxon>Eukaryota</taxon>
        <taxon>Viridiplantae</taxon>
        <taxon>Chlorophyta</taxon>
        <taxon>Mamiellophyceae</taxon>
        <taxon>Mamiellales</taxon>
        <taxon>Bathycoccaceae</taxon>
        <taxon>Ostreococcus</taxon>
    </lineage>
</organism>
<keyword evidence="3" id="KW-1185">Reference proteome</keyword>
<reference evidence="2" key="3">
    <citation type="submission" date="2017-04" db="EMBL/GenBank/DDBJ databases">
        <title>Population genomics of picophytoplankton unveils novel chromosome hypervariability.</title>
        <authorList>
            <consortium name="DOE Joint Genome Institute"/>
            <person name="Blanc-Mathieu R."/>
            <person name="Krasovec M."/>
            <person name="Hebrard M."/>
            <person name="Yau S."/>
            <person name="Desgranges E."/>
            <person name="Martin J."/>
            <person name="Schackwitz W."/>
            <person name="Kuo A."/>
            <person name="Salin G."/>
            <person name="Donnadieu C."/>
            <person name="Desdevises Y."/>
            <person name="Sanchez-Ferandin S."/>
            <person name="Moreau H."/>
            <person name="Rivals E."/>
            <person name="Grigoriev I.V."/>
            <person name="Grimsley N."/>
            <person name="Eyre-Walker A."/>
            <person name="Piganeau G."/>
        </authorList>
    </citation>
    <scope>NUCLEOTIDE SEQUENCE [LARGE SCALE GENOMIC DNA]</scope>
    <source>
        <strain evidence="2">RCC 1115</strain>
    </source>
</reference>
<dbReference type="Proteomes" id="UP000195557">
    <property type="component" value="Unassembled WGS sequence"/>
</dbReference>
<protein>
    <submittedName>
        <fullName evidence="1">Tetratricopeptide repeat</fullName>
    </submittedName>
</protein>
<evidence type="ECO:0000313" key="1">
    <source>
        <dbReference type="EMBL" id="CEG02088.1"/>
    </source>
</evidence>
<name>A0A096PBT4_OSTTA</name>
<evidence type="ECO:0000313" key="3">
    <source>
        <dbReference type="Proteomes" id="UP000009170"/>
    </source>
</evidence>
<dbReference type="AlphaFoldDB" id="A0A096PBT4"/>
<gene>
    <name evidence="2" type="ORF">BE221DRAFT_192640</name>
    <name evidence="1" type="ORF">OT_ostta14g01665</name>
</gene>
<dbReference type="EMBL" id="CAID01000014">
    <property type="protein sequence ID" value="CEG02088.1"/>
    <property type="molecule type" value="Genomic_DNA"/>
</dbReference>
<accession>A0A454XKD4</accession>
<sequence length="508" mass="55523">MESLANAVMTTIPPNAIDRQRVCEVIARAESARLGGRNRDAARMLIDVGSALYRLQADQAIAVAEQAFQGAVMYARMVDAETPEYMKCATEGSNSELGDAYTLLANCERALGKMQDAEGHYKAAAKAVEDDGLEAYANKFVHRVMVCRLKKDFERHGQLCDAWEETIRKAAADGVESDSALLAATGICLMERAGGLADQGKFTEAVELRSGKFLETIIRMQAHGLRTKPDVLLPNVYDSIAALHLKAKNKKKALDFLRKAVVSTACTEGFRDKCLPEGEARGIRCASTWDDVRWHPSLLVSKKGAESDEVDVVPKRPWEMTKEENAMLDQIYAAGENWALKKGKKGGPPPERGATPLGHILYTLANQYAQAEMWPEAVRPLIAGAYMFQNDVDMQGDCFHLLGIAHFHEAGHSPEKKKEILPLAANAFALAADTRITDGKTTQKGATEAINSLLFLGRCMFELNEFGQAEAVTAQAISLGRQVLGDNAKSTAEAIRAMMELKKAMSTR</sequence>
<accession>A0A096PBT4</accession>
<dbReference type="EMBL" id="KZ155785">
    <property type="protein sequence ID" value="OUS45962.1"/>
    <property type="molecule type" value="Genomic_DNA"/>
</dbReference>
<reference evidence="1 3" key="1">
    <citation type="journal article" date="2006" name="Proc. Natl. Acad. Sci. U.S.A.">
        <title>Genome analysis of the smallest free-living eukaryote Ostreococcus tauri unveils many unique features.</title>
        <authorList>
            <person name="Derelle E."/>
            <person name="Ferraz C."/>
            <person name="Rombauts S."/>
            <person name="Rouze P."/>
            <person name="Worden A.Z."/>
            <person name="Robbens S."/>
            <person name="Partensky F."/>
            <person name="Degroeve S."/>
            <person name="Echeynie S."/>
            <person name="Cooke R."/>
            <person name="Saeys Y."/>
            <person name="Wuyts J."/>
            <person name="Jabbari K."/>
            <person name="Bowler C."/>
            <person name="Panaud O."/>
            <person name="Piegu B."/>
            <person name="Ball S.G."/>
            <person name="Ral J.-P."/>
            <person name="Bouget F.-Y."/>
            <person name="Piganeau G."/>
            <person name="De Baets B."/>
            <person name="Picard A."/>
            <person name="Delseny M."/>
            <person name="Demaille J."/>
            <person name="Van de Peer Y."/>
            <person name="Moreau H."/>
        </authorList>
    </citation>
    <scope>NUCLEOTIDE SEQUENCE [LARGE SCALE GENOMIC DNA]</scope>
    <source>
        <strain evidence="1 3">OTTH0595</strain>
    </source>
</reference>
<evidence type="ECO:0000313" key="2">
    <source>
        <dbReference type="EMBL" id="OUS45962.1"/>
    </source>
</evidence>
<dbReference type="SMART" id="SM00028">
    <property type="entry name" value="TPR"/>
    <property type="match status" value="4"/>
</dbReference>
<dbReference type="SUPFAM" id="SSF48452">
    <property type="entry name" value="TPR-like"/>
    <property type="match status" value="1"/>
</dbReference>
<dbReference type="Gene3D" id="1.25.40.10">
    <property type="entry name" value="Tetratricopeptide repeat domain"/>
    <property type="match status" value="1"/>
</dbReference>
<accession>A0A1Y5IFP6</accession>
<reference evidence="1" key="2">
    <citation type="journal article" date="2014" name="BMC Genomics">
        <title>An improved genome of the model marine alga Ostreococcus tauri unfolds by assessing Illumina de novo assemblies.</title>
        <authorList>
            <person name="Blanc-Mathieu R."/>
            <person name="Verhelst B."/>
            <person name="Derelle E."/>
            <person name="Rombauts S."/>
            <person name="Bouget F.Y."/>
            <person name="Carre I."/>
            <person name="Chateau A."/>
            <person name="Eyre-Walker A."/>
            <person name="Grimsley N."/>
            <person name="Moreau H."/>
            <person name="Piegu B."/>
            <person name="Rivals E."/>
            <person name="Schackwitz W."/>
            <person name="Van de Peer Y."/>
            <person name="Piganeau G."/>
        </authorList>
    </citation>
    <scope>NUCLEOTIDE SEQUENCE</scope>
    <source>
        <strain evidence="1">RCC4221</strain>
    </source>
</reference>
<dbReference type="InterPro" id="IPR019734">
    <property type="entry name" value="TPR_rpt"/>
</dbReference>
<dbReference type="Proteomes" id="UP000009170">
    <property type="component" value="Unassembled WGS sequence"/>
</dbReference>
<proteinExistence type="predicted"/>
<dbReference type="OrthoDB" id="496441at2759"/>